<comment type="pathway">
    <text evidence="1 7">Cell wall biogenesis; peptidoglycan biosynthesis.</text>
</comment>
<dbReference type="AlphaFoldDB" id="A0A9X4B0E6"/>
<keyword evidence="3" id="KW-0808">Transferase</keyword>
<evidence type="ECO:0000259" key="8">
    <source>
        <dbReference type="PROSITE" id="PS52029"/>
    </source>
</evidence>
<evidence type="ECO:0000313" key="10">
    <source>
        <dbReference type="Proteomes" id="UP001151081"/>
    </source>
</evidence>
<proteinExistence type="inferred from homology"/>
<dbReference type="GO" id="GO:0016740">
    <property type="term" value="F:transferase activity"/>
    <property type="evidence" value="ECO:0007669"/>
    <property type="project" value="UniProtKB-KW"/>
</dbReference>
<dbReference type="RefSeq" id="WP_272428657.1">
    <property type="nucleotide sequence ID" value="NZ_JAGTJJ010000094.1"/>
</dbReference>
<dbReference type="PANTHER" id="PTHR30582:SF2">
    <property type="entry name" value="L,D-TRANSPEPTIDASE YCIB-RELATED"/>
    <property type="match status" value="1"/>
</dbReference>
<comment type="similarity">
    <text evidence="2">Belongs to the YkuD family.</text>
</comment>
<evidence type="ECO:0000256" key="5">
    <source>
        <dbReference type="ARBA" id="ARBA00022984"/>
    </source>
</evidence>
<dbReference type="PROSITE" id="PS52029">
    <property type="entry name" value="LD_TPASE"/>
    <property type="match status" value="1"/>
</dbReference>
<dbReference type="SUPFAM" id="SSF141523">
    <property type="entry name" value="L,D-transpeptidase catalytic domain-like"/>
    <property type="match status" value="1"/>
</dbReference>
<evidence type="ECO:0000256" key="6">
    <source>
        <dbReference type="ARBA" id="ARBA00023316"/>
    </source>
</evidence>
<keyword evidence="5 7" id="KW-0573">Peptidoglycan synthesis</keyword>
<dbReference type="Proteomes" id="UP001151081">
    <property type="component" value="Unassembled WGS sequence"/>
</dbReference>
<dbReference type="Pfam" id="PF03734">
    <property type="entry name" value="YkuD"/>
    <property type="match status" value="1"/>
</dbReference>
<dbReference type="InterPro" id="IPR038063">
    <property type="entry name" value="Transpep_catalytic_dom"/>
</dbReference>
<keyword evidence="10" id="KW-1185">Reference proteome</keyword>
<dbReference type="GO" id="GO:0005576">
    <property type="term" value="C:extracellular region"/>
    <property type="evidence" value="ECO:0007669"/>
    <property type="project" value="TreeGrafter"/>
</dbReference>
<evidence type="ECO:0000256" key="1">
    <source>
        <dbReference type="ARBA" id="ARBA00004752"/>
    </source>
</evidence>
<dbReference type="Gene3D" id="2.40.440.10">
    <property type="entry name" value="L,D-transpeptidase catalytic domain-like"/>
    <property type="match status" value="1"/>
</dbReference>
<dbReference type="InterPro" id="IPR050979">
    <property type="entry name" value="LD-transpeptidase"/>
</dbReference>
<evidence type="ECO:0000313" key="9">
    <source>
        <dbReference type="EMBL" id="MDC3989077.1"/>
    </source>
</evidence>
<evidence type="ECO:0000256" key="7">
    <source>
        <dbReference type="PROSITE-ProRule" id="PRU01373"/>
    </source>
</evidence>
<organism evidence="9 10">
    <name type="scientific">Polyangium jinanense</name>
    <dbReference type="NCBI Taxonomy" id="2829994"/>
    <lineage>
        <taxon>Bacteria</taxon>
        <taxon>Pseudomonadati</taxon>
        <taxon>Myxococcota</taxon>
        <taxon>Polyangia</taxon>
        <taxon>Polyangiales</taxon>
        <taxon>Polyangiaceae</taxon>
        <taxon>Polyangium</taxon>
    </lineage>
</organism>
<reference evidence="9 10" key="1">
    <citation type="submission" date="2021-04" db="EMBL/GenBank/DDBJ databases">
        <title>Genome analysis of Polyangium sp.</title>
        <authorList>
            <person name="Li Y."/>
            <person name="Wang J."/>
        </authorList>
    </citation>
    <scope>NUCLEOTIDE SEQUENCE [LARGE SCALE GENOMIC DNA]</scope>
    <source>
        <strain evidence="9 10">SDU14</strain>
    </source>
</reference>
<comment type="caution">
    <text evidence="9">The sequence shown here is derived from an EMBL/GenBank/DDBJ whole genome shotgun (WGS) entry which is preliminary data.</text>
</comment>
<feature type="active site" description="Proton donor/acceptor" evidence="7">
    <location>
        <position position="467"/>
    </location>
</feature>
<dbReference type="GO" id="GO:0008360">
    <property type="term" value="P:regulation of cell shape"/>
    <property type="evidence" value="ECO:0007669"/>
    <property type="project" value="UniProtKB-UniRule"/>
</dbReference>
<dbReference type="PANTHER" id="PTHR30582">
    <property type="entry name" value="L,D-TRANSPEPTIDASE"/>
    <property type="match status" value="1"/>
</dbReference>
<dbReference type="GO" id="GO:0071555">
    <property type="term" value="P:cell wall organization"/>
    <property type="evidence" value="ECO:0007669"/>
    <property type="project" value="UniProtKB-UniRule"/>
</dbReference>
<dbReference type="PROSITE" id="PS51257">
    <property type="entry name" value="PROKAR_LIPOPROTEIN"/>
    <property type="match status" value="1"/>
</dbReference>
<evidence type="ECO:0000256" key="3">
    <source>
        <dbReference type="ARBA" id="ARBA00022679"/>
    </source>
</evidence>
<gene>
    <name evidence="9" type="ORF">KEG57_51905</name>
</gene>
<dbReference type="GO" id="GO:0018104">
    <property type="term" value="P:peptidoglycan-protein cross-linking"/>
    <property type="evidence" value="ECO:0007669"/>
    <property type="project" value="TreeGrafter"/>
</dbReference>
<dbReference type="EMBL" id="JAGTJJ010000094">
    <property type="protein sequence ID" value="MDC3989077.1"/>
    <property type="molecule type" value="Genomic_DNA"/>
</dbReference>
<dbReference type="CDD" id="cd16913">
    <property type="entry name" value="YkuD_like"/>
    <property type="match status" value="1"/>
</dbReference>
<feature type="active site" description="Nucleophile" evidence="7">
    <location>
        <position position="483"/>
    </location>
</feature>
<accession>A0A9X4B0E6</accession>
<evidence type="ECO:0000256" key="4">
    <source>
        <dbReference type="ARBA" id="ARBA00022960"/>
    </source>
</evidence>
<dbReference type="GO" id="GO:0071972">
    <property type="term" value="F:peptidoglycan L,D-transpeptidase activity"/>
    <property type="evidence" value="ECO:0007669"/>
    <property type="project" value="TreeGrafter"/>
</dbReference>
<evidence type="ECO:0000256" key="2">
    <source>
        <dbReference type="ARBA" id="ARBA00005992"/>
    </source>
</evidence>
<dbReference type="InterPro" id="IPR005490">
    <property type="entry name" value="LD_TPept_cat_dom"/>
</dbReference>
<keyword evidence="4 7" id="KW-0133">Cell shape</keyword>
<name>A0A9X4B0E6_9BACT</name>
<protein>
    <submittedName>
        <fullName evidence="9">L,D-transpeptidase</fullName>
    </submittedName>
</protein>
<sequence length="524" mass="56576">MTRTVLSLLCALAAGCGGPKAEAVPDAGAEAGADADAAADAAADADAAAVAAAAAAADTDTEPPRLGSIGVATVIYQDRSRKRRIGDVRPGTSVILQSDEPVEVPPSQLGGCKSGRFYPVAPRGFICEDETITRNLDDPRFRALALAAPREGPRPYDYAFSTRAPMYGQIPTSSEQARTERRLRPVADLARVRRSMDGHEDLAELTPTPARDPIPEFLLGEKEAPVPAGRRGGLVRKEIPHGSMLSFSHAFAVEGRTFLLSPDLALVPADRMRPFRPSVFHGVAIGSTNSLPIGWFRKTARTKYKREESGAFAATGETWAPRTFVRLSGKSITHDGDLFWETREPGPTYARARDISVVAEPDEWPRMVGADEKWIDVSLSRGTMTLFEGRRAVYSTLMSPGAGGVTASPKATTEELVRGAFTPLGSYRIAVKYRAAQLTDEATPDPSAFWIADVPWVQYFRNPFAIHAAYWHEDFGSPKSGGCINLSPEDASIVFAWTDPPVPEGWSSADARPSEPGTWIVIRK</sequence>
<keyword evidence="6 7" id="KW-0961">Cell wall biogenesis/degradation</keyword>
<feature type="domain" description="L,D-TPase catalytic" evidence="8">
    <location>
        <begin position="373"/>
        <end position="523"/>
    </location>
</feature>